<evidence type="ECO:0000313" key="12">
    <source>
        <dbReference type="EMBL" id="MCM2437290.1"/>
    </source>
</evidence>
<evidence type="ECO:0000256" key="1">
    <source>
        <dbReference type="ARBA" id="ARBA00004651"/>
    </source>
</evidence>
<feature type="domain" description="Putative mannosyltransferase YkcA/B-like C-terminal" evidence="11">
    <location>
        <begin position="598"/>
        <end position="683"/>
    </location>
</feature>
<feature type="transmembrane region" description="Helical" evidence="9">
    <location>
        <begin position="544"/>
        <end position="562"/>
    </location>
</feature>
<evidence type="ECO:0000256" key="6">
    <source>
        <dbReference type="ARBA" id="ARBA00022989"/>
    </source>
</evidence>
<protein>
    <submittedName>
        <fullName evidence="12">Glycosyltransferase family 39 protein</fullName>
        <ecNumber evidence="12">2.4.-.-</ecNumber>
    </submittedName>
</protein>
<dbReference type="InterPro" id="IPR056785">
    <property type="entry name" value="YkcA/B-like_C"/>
</dbReference>
<evidence type="ECO:0000259" key="10">
    <source>
        <dbReference type="Pfam" id="PF13231"/>
    </source>
</evidence>
<feature type="transmembrane region" description="Helical" evidence="9">
    <location>
        <begin position="436"/>
        <end position="455"/>
    </location>
</feature>
<dbReference type="Pfam" id="PF24878">
    <property type="entry name" value="YkcB_C"/>
    <property type="match status" value="1"/>
</dbReference>
<feature type="transmembrane region" description="Helical" evidence="9">
    <location>
        <begin position="520"/>
        <end position="537"/>
    </location>
</feature>
<feature type="transmembrane region" description="Helical" evidence="9">
    <location>
        <begin position="12"/>
        <end position="30"/>
    </location>
</feature>
<gene>
    <name evidence="12" type="ORF">KAK10_05125</name>
</gene>
<keyword evidence="2" id="KW-1003">Cell membrane</keyword>
<dbReference type="EC" id="2.4.-.-" evidence="12"/>
<comment type="caution">
    <text evidence="12">The sequence shown here is derived from an EMBL/GenBank/DDBJ whole genome shotgun (WGS) entry which is preliminary data.</text>
</comment>
<keyword evidence="3 12" id="KW-0328">Glycosyltransferase</keyword>
<evidence type="ECO:0000256" key="9">
    <source>
        <dbReference type="SAM" id="Phobius"/>
    </source>
</evidence>
<feature type="transmembrane region" description="Helical" evidence="9">
    <location>
        <begin position="85"/>
        <end position="106"/>
    </location>
</feature>
<feature type="region of interest" description="Disordered" evidence="8">
    <location>
        <begin position="266"/>
        <end position="376"/>
    </location>
</feature>
<comment type="subcellular location">
    <subcellularLocation>
        <location evidence="1">Cell membrane</location>
        <topology evidence="1">Multi-pass membrane protein</topology>
    </subcellularLocation>
</comment>
<evidence type="ECO:0000256" key="3">
    <source>
        <dbReference type="ARBA" id="ARBA00022676"/>
    </source>
</evidence>
<keyword evidence="4 12" id="KW-0808">Transferase</keyword>
<dbReference type="Proteomes" id="UP001057481">
    <property type="component" value="Unassembled WGS sequence"/>
</dbReference>
<dbReference type="PANTHER" id="PTHR33908">
    <property type="entry name" value="MANNOSYLTRANSFERASE YKCB-RELATED"/>
    <property type="match status" value="1"/>
</dbReference>
<dbReference type="Pfam" id="PF13231">
    <property type="entry name" value="PMT_2"/>
    <property type="match status" value="1"/>
</dbReference>
<feature type="domain" description="Glycosyltransferase RgtA/B/C/D-like" evidence="10">
    <location>
        <begin position="67"/>
        <end position="222"/>
    </location>
</feature>
<dbReference type="EMBL" id="JAGMVS010000062">
    <property type="protein sequence ID" value="MCM2437290.1"/>
    <property type="molecule type" value="Genomic_DNA"/>
</dbReference>
<proteinExistence type="predicted"/>
<evidence type="ECO:0000256" key="5">
    <source>
        <dbReference type="ARBA" id="ARBA00022692"/>
    </source>
</evidence>
<evidence type="ECO:0000256" key="4">
    <source>
        <dbReference type="ARBA" id="ARBA00022679"/>
    </source>
</evidence>
<feature type="transmembrane region" description="Helical" evidence="9">
    <location>
        <begin position="399"/>
        <end position="416"/>
    </location>
</feature>
<organism evidence="12 13">
    <name type="scientific">Periweissella beninensis</name>
    <dbReference type="NCBI Taxonomy" id="504936"/>
    <lineage>
        <taxon>Bacteria</taxon>
        <taxon>Bacillati</taxon>
        <taxon>Bacillota</taxon>
        <taxon>Bacilli</taxon>
        <taxon>Lactobacillales</taxon>
        <taxon>Lactobacillaceae</taxon>
        <taxon>Periweissella</taxon>
    </lineage>
</organism>
<feature type="transmembrane region" description="Helical" evidence="9">
    <location>
        <begin position="138"/>
        <end position="155"/>
    </location>
</feature>
<evidence type="ECO:0000259" key="11">
    <source>
        <dbReference type="Pfam" id="PF24878"/>
    </source>
</evidence>
<reference evidence="12" key="1">
    <citation type="submission" date="2021-04" db="EMBL/GenBank/DDBJ databases">
        <title>Taxonomic assessment of Weissella genus.</title>
        <authorList>
            <person name="Fanelli F."/>
            <person name="Chieffi D."/>
            <person name="Dell'Aquila A."/>
            <person name="Gyu-Sung C."/>
            <person name="Franz C.M.A.P."/>
            <person name="Fusco V."/>
        </authorList>
    </citation>
    <scope>NUCLEOTIDE SEQUENCE</scope>
    <source>
        <strain evidence="12">LMG 25373</strain>
    </source>
</reference>
<sequence>MREKFKNIKVDKWLLAILALAAILYGWGTWDAGNANSFYTSAITSMLQSWSNFWYGAFDPAGFITVDKPPVALWFMAISAKIFGLHGWSIVLPSVLAGIGSVYLLYRLIAPKFGAFAGRLAALFMTLTPIVVADSRTNNMDAILVFTLLLAIYFLQKAVNQNKFWQVLIAFGLIGVGFNIKMLQAFMILPAMVVYYWLSVKKPFKRKLGWFIGGVASLAIFTLAYPVAVDSVSKDRRPYIGSSQTNSLLELAFGYNGTERLLGQSTGTGGAFAGMNSTTKKSQQKNTKGQMPSGQKNSKRTKNGQQNMTPPTGKTAKATGQAGGNRSRQNMPTGKNGQKARNNIQAKGTKKVGKTNNMTPPTGTRGNKKGSMSMGGGNNAFAIGTAGPLRLLQQDLGSQIGWFIPLSLIGMLIGLLGYRDRKKKWYYLTSEQKEVVLWAGWLVPVAGFFSVAGFFHPYYTIMLAPTIAALSAIRLAYLKQQQEQAKDGKMHRWVGSLWAICLLATTGVQAYYAWSYYPTASVALLAVGAALAVWWVIDNRPVRHRIAVSLITLVAMASWWAATPTIAHESAAIPSAGPSLLTSQGSQDLGGEVNTSILKYVTKHQGNAKYLFTTSDSNSASGYIIKSKKAVMALGGYNGTDPTMTLNQFKKLVKSGQVKYFLSSGDKGGSGQIGKIITWIKKHGTKVKLSGTQTNSTSSTQSFGGGMGGNNSSTLYDLSNIYSK</sequence>
<feature type="compositionally biased region" description="Polar residues" evidence="8">
    <location>
        <begin position="354"/>
        <end position="365"/>
    </location>
</feature>
<dbReference type="RefSeq" id="WP_205142849.1">
    <property type="nucleotide sequence ID" value="NZ_JAFBDN010000001.1"/>
</dbReference>
<feature type="transmembrane region" description="Helical" evidence="9">
    <location>
        <begin position="113"/>
        <end position="132"/>
    </location>
</feature>
<dbReference type="InterPro" id="IPR038731">
    <property type="entry name" value="RgtA/B/C-like"/>
</dbReference>
<feature type="transmembrane region" description="Helical" evidence="9">
    <location>
        <begin position="490"/>
        <end position="514"/>
    </location>
</feature>
<accession>A0ABT0VLC4</accession>
<feature type="transmembrane region" description="Helical" evidence="9">
    <location>
        <begin position="375"/>
        <end position="393"/>
    </location>
</feature>
<evidence type="ECO:0000256" key="7">
    <source>
        <dbReference type="ARBA" id="ARBA00023136"/>
    </source>
</evidence>
<feature type="compositionally biased region" description="Low complexity" evidence="8">
    <location>
        <begin position="276"/>
        <end position="288"/>
    </location>
</feature>
<keyword evidence="6 9" id="KW-1133">Transmembrane helix</keyword>
<keyword evidence="5 9" id="KW-0812">Transmembrane</keyword>
<evidence type="ECO:0000256" key="8">
    <source>
        <dbReference type="SAM" id="MobiDB-lite"/>
    </source>
</evidence>
<keyword evidence="7 9" id="KW-0472">Membrane</keyword>
<feature type="transmembrane region" description="Helical" evidence="9">
    <location>
        <begin position="167"/>
        <end position="198"/>
    </location>
</feature>
<keyword evidence="13" id="KW-1185">Reference proteome</keyword>
<feature type="transmembrane region" description="Helical" evidence="9">
    <location>
        <begin position="461"/>
        <end position="478"/>
    </location>
</feature>
<evidence type="ECO:0000256" key="2">
    <source>
        <dbReference type="ARBA" id="ARBA00022475"/>
    </source>
</evidence>
<dbReference type="PANTHER" id="PTHR33908:SF3">
    <property type="entry name" value="UNDECAPRENYL PHOSPHATE-ALPHA-4-AMINO-4-DEOXY-L-ARABINOSE ARABINOSYL TRANSFERASE"/>
    <property type="match status" value="1"/>
</dbReference>
<dbReference type="InterPro" id="IPR050297">
    <property type="entry name" value="LipidA_mod_glycosyltrf_83"/>
</dbReference>
<feature type="compositionally biased region" description="Polar residues" evidence="8">
    <location>
        <begin position="326"/>
        <end position="346"/>
    </location>
</feature>
<feature type="transmembrane region" description="Helical" evidence="9">
    <location>
        <begin position="210"/>
        <end position="229"/>
    </location>
</feature>
<dbReference type="GO" id="GO:0016757">
    <property type="term" value="F:glycosyltransferase activity"/>
    <property type="evidence" value="ECO:0007669"/>
    <property type="project" value="UniProtKB-KW"/>
</dbReference>
<name>A0ABT0VLC4_9LACO</name>
<evidence type="ECO:0000313" key="13">
    <source>
        <dbReference type="Proteomes" id="UP001057481"/>
    </source>
</evidence>